<evidence type="ECO:0000256" key="8">
    <source>
        <dbReference type="ARBA" id="ARBA00023170"/>
    </source>
</evidence>
<evidence type="ECO:0000256" key="6">
    <source>
        <dbReference type="ARBA" id="ARBA00023065"/>
    </source>
</evidence>
<dbReference type="InterPro" id="IPR019594">
    <property type="entry name" value="Glu/Gly-bd"/>
</dbReference>
<dbReference type="Gene3D" id="1.10.287.70">
    <property type="match status" value="1"/>
</dbReference>
<gene>
    <name evidence="16" type="ORF">g.49881</name>
</gene>
<evidence type="ECO:0000256" key="5">
    <source>
        <dbReference type="ARBA" id="ARBA00022989"/>
    </source>
</evidence>
<keyword evidence="13" id="KW-0732">Signal</keyword>
<proteinExistence type="inferred from homology"/>
<evidence type="ECO:0000256" key="4">
    <source>
        <dbReference type="ARBA" id="ARBA00022692"/>
    </source>
</evidence>
<dbReference type="Gene3D" id="3.40.190.10">
    <property type="entry name" value="Periplasmic binding protein-like II"/>
    <property type="match status" value="1"/>
</dbReference>
<sequence length="630" mass="72257">MGSALIFILLYLAIKFCWCEKFNILVINERNNNIANKALSAALAYLERNPQHGVEVEEPVTVQNEGENGQEFLDSICAVYQKSLNQSKPPDLVIDLTLAGTISEAAKTFSSALALPTITTTYGQEHDIRTWRYLDNEQQKYLVQVSPPGDIVPEIIRSLAIYQNLTNAGVLFDSTFEMDHKYKALLRNLPTRHILIRVEEPKAIKEQLIRLRNLDIVNFFILGNLTTIKNVLDMANINRYFNRKFAWHAITEDKGQLKCSCTNATVLFVNPELEQSSYEHINTLRTTYSLTVEPEIVAAFYFDIIVRSLLALKSMAVSNEDYKNESYISCEEYNEEFPPRRVNFDFRKHFMEIQEPVSVGPLTLENNGNSFMAFTMKLEKVLILNSQVVSSRPVGVWKAGLNRPITVDDSSALMNFSAVQVFRVATVLQKPFVMREVDSSGNEKFSGYCVDLLEEIRKLIGFEYEIFVAPENEFGNMDEQGQWNGIIRELIDKRAEIGLTSLFVTAERENVIDYTVPYYDLVGITILMKKPKSPTSLFKFLTVLESDVWLCILGAYFFTSFLMWAFDRYSPYSYQNNRDKYKDDDEQREFNLKECLWFCMTSLTPQGGGEAPKNFSGRLVAATWWLCTMR</sequence>
<evidence type="ECO:0000313" key="16">
    <source>
        <dbReference type="EMBL" id="JAT37742.1"/>
    </source>
</evidence>
<evidence type="ECO:0000256" key="12">
    <source>
        <dbReference type="SAM" id="Phobius"/>
    </source>
</evidence>
<evidence type="ECO:0008006" key="17">
    <source>
        <dbReference type="Google" id="ProtNLM"/>
    </source>
</evidence>
<dbReference type="SMART" id="SM00918">
    <property type="entry name" value="Lig_chan-Glu_bd"/>
    <property type="match status" value="1"/>
</dbReference>
<keyword evidence="3" id="KW-0813">Transport</keyword>
<dbReference type="AlphaFoldDB" id="A0A1B6MPB2"/>
<keyword evidence="10" id="KW-1071">Ligand-gated ion channel</keyword>
<keyword evidence="8" id="KW-0675">Receptor</keyword>
<keyword evidence="9" id="KW-0325">Glycoprotein</keyword>
<evidence type="ECO:0000256" key="2">
    <source>
        <dbReference type="ARBA" id="ARBA00008685"/>
    </source>
</evidence>
<feature type="signal peptide" evidence="13">
    <location>
        <begin position="1"/>
        <end position="19"/>
    </location>
</feature>
<feature type="domain" description="Ionotropic glutamate receptor C-terminal" evidence="14">
    <location>
        <begin position="421"/>
        <end position="600"/>
    </location>
</feature>
<evidence type="ECO:0000256" key="1">
    <source>
        <dbReference type="ARBA" id="ARBA00004141"/>
    </source>
</evidence>
<dbReference type="InterPro" id="IPR001320">
    <property type="entry name" value="Iontro_rcpt_C"/>
</dbReference>
<dbReference type="Pfam" id="PF10613">
    <property type="entry name" value="Lig_chan-Glu_bd"/>
    <property type="match status" value="1"/>
</dbReference>
<feature type="chain" id="PRO_5008588360" description="Ionotropic glutamate receptor L-glutamate and glycine-binding domain-containing protein" evidence="13">
    <location>
        <begin position="20"/>
        <end position="630"/>
    </location>
</feature>
<keyword evidence="5 12" id="KW-1133">Transmembrane helix</keyword>
<keyword evidence="7 12" id="KW-0472">Membrane</keyword>
<evidence type="ECO:0000256" key="11">
    <source>
        <dbReference type="ARBA" id="ARBA00023303"/>
    </source>
</evidence>
<dbReference type="InterPro" id="IPR015683">
    <property type="entry name" value="Ionotropic_Glu_rcpt"/>
</dbReference>
<protein>
    <recommendedName>
        <fullName evidence="17">Ionotropic glutamate receptor L-glutamate and glycine-binding domain-containing protein</fullName>
    </recommendedName>
</protein>
<name>A0A1B6MPB2_9HEMI</name>
<dbReference type="SMART" id="SM00079">
    <property type="entry name" value="PBPe"/>
    <property type="match status" value="1"/>
</dbReference>
<dbReference type="GO" id="GO:0016020">
    <property type="term" value="C:membrane"/>
    <property type="evidence" value="ECO:0007669"/>
    <property type="project" value="UniProtKB-SubCell"/>
</dbReference>
<evidence type="ECO:0000256" key="7">
    <source>
        <dbReference type="ARBA" id="ARBA00023136"/>
    </source>
</evidence>
<evidence type="ECO:0000259" key="14">
    <source>
        <dbReference type="SMART" id="SM00079"/>
    </source>
</evidence>
<feature type="domain" description="Ionotropic glutamate receptor L-glutamate and glycine-binding" evidence="15">
    <location>
        <begin position="431"/>
        <end position="492"/>
    </location>
</feature>
<comment type="similarity">
    <text evidence="2">Belongs to the glutamate-gated ion channel (TC 1.A.10.1) family.</text>
</comment>
<dbReference type="PANTHER" id="PTHR18966">
    <property type="entry name" value="IONOTROPIC GLUTAMATE RECEPTOR"/>
    <property type="match status" value="1"/>
</dbReference>
<evidence type="ECO:0000259" key="15">
    <source>
        <dbReference type="SMART" id="SM00918"/>
    </source>
</evidence>
<feature type="transmembrane region" description="Helical" evidence="12">
    <location>
        <begin position="547"/>
        <end position="566"/>
    </location>
</feature>
<dbReference type="GO" id="GO:0015276">
    <property type="term" value="F:ligand-gated monoatomic ion channel activity"/>
    <property type="evidence" value="ECO:0007669"/>
    <property type="project" value="InterPro"/>
</dbReference>
<keyword evidence="11" id="KW-0407">Ion channel</keyword>
<dbReference type="Pfam" id="PF00060">
    <property type="entry name" value="Lig_chan"/>
    <property type="match status" value="1"/>
</dbReference>
<evidence type="ECO:0000256" key="9">
    <source>
        <dbReference type="ARBA" id="ARBA00023180"/>
    </source>
</evidence>
<comment type="subcellular location">
    <subcellularLocation>
        <location evidence="1">Membrane</location>
        <topology evidence="1">Multi-pass membrane protein</topology>
    </subcellularLocation>
</comment>
<dbReference type="EMBL" id="GEBQ01002235">
    <property type="protein sequence ID" value="JAT37742.1"/>
    <property type="molecule type" value="Transcribed_RNA"/>
</dbReference>
<reference evidence="16" key="1">
    <citation type="submission" date="2015-11" db="EMBL/GenBank/DDBJ databases">
        <title>De novo transcriptome assembly of four potential Pierce s Disease insect vectors from Arizona vineyards.</title>
        <authorList>
            <person name="Tassone E.E."/>
        </authorList>
    </citation>
    <scope>NUCLEOTIDE SEQUENCE</scope>
</reference>
<evidence type="ECO:0000256" key="13">
    <source>
        <dbReference type="SAM" id="SignalP"/>
    </source>
</evidence>
<dbReference type="SUPFAM" id="SSF53850">
    <property type="entry name" value="Periplasmic binding protein-like II"/>
    <property type="match status" value="1"/>
</dbReference>
<dbReference type="FunFam" id="3.40.190.10:FF:000142">
    <property type="entry name" value="Ionotropic receptor 25a"/>
    <property type="match status" value="1"/>
</dbReference>
<evidence type="ECO:0000256" key="10">
    <source>
        <dbReference type="ARBA" id="ARBA00023286"/>
    </source>
</evidence>
<accession>A0A1B6MPB2</accession>
<keyword evidence="6" id="KW-0406">Ion transport</keyword>
<keyword evidence="4 12" id="KW-0812">Transmembrane</keyword>
<organism evidence="16">
    <name type="scientific">Graphocephala atropunctata</name>
    <dbReference type="NCBI Taxonomy" id="36148"/>
    <lineage>
        <taxon>Eukaryota</taxon>
        <taxon>Metazoa</taxon>
        <taxon>Ecdysozoa</taxon>
        <taxon>Arthropoda</taxon>
        <taxon>Hexapoda</taxon>
        <taxon>Insecta</taxon>
        <taxon>Pterygota</taxon>
        <taxon>Neoptera</taxon>
        <taxon>Paraneoptera</taxon>
        <taxon>Hemiptera</taxon>
        <taxon>Auchenorrhyncha</taxon>
        <taxon>Membracoidea</taxon>
        <taxon>Cicadellidae</taxon>
        <taxon>Cicadellinae</taxon>
        <taxon>Cicadellini</taxon>
        <taxon>Graphocephala</taxon>
    </lineage>
</organism>
<evidence type="ECO:0000256" key="3">
    <source>
        <dbReference type="ARBA" id="ARBA00022448"/>
    </source>
</evidence>